<dbReference type="EMBL" id="CATNWA010000151">
    <property type="protein sequence ID" value="CAI9533699.1"/>
    <property type="molecule type" value="Genomic_DNA"/>
</dbReference>
<name>A0ABN9AE13_9NEOB</name>
<reference evidence="1" key="1">
    <citation type="submission" date="2023-05" db="EMBL/GenBank/DDBJ databases">
        <authorList>
            <person name="Stuckert A."/>
        </authorList>
    </citation>
    <scope>NUCLEOTIDE SEQUENCE</scope>
</reference>
<accession>A0ABN9AE13</accession>
<dbReference type="Proteomes" id="UP001162483">
    <property type="component" value="Unassembled WGS sequence"/>
</dbReference>
<organism evidence="1 2">
    <name type="scientific">Staurois parvus</name>
    <dbReference type="NCBI Taxonomy" id="386267"/>
    <lineage>
        <taxon>Eukaryota</taxon>
        <taxon>Metazoa</taxon>
        <taxon>Chordata</taxon>
        <taxon>Craniata</taxon>
        <taxon>Vertebrata</taxon>
        <taxon>Euteleostomi</taxon>
        <taxon>Amphibia</taxon>
        <taxon>Batrachia</taxon>
        <taxon>Anura</taxon>
        <taxon>Neobatrachia</taxon>
        <taxon>Ranoidea</taxon>
        <taxon>Ranidae</taxon>
        <taxon>Staurois</taxon>
    </lineage>
</organism>
<protein>
    <submittedName>
        <fullName evidence="1">Uncharacterized protein</fullName>
    </submittedName>
</protein>
<evidence type="ECO:0000313" key="2">
    <source>
        <dbReference type="Proteomes" id="UP001162483"/>
    </source>
</evidence>
<keyword evidence="2" id="KW-1185">Reference proteome</keyword>
<evidence type="ECO:0000313" key="1">
    <source>
        <dbReference type="EMBL" id="CAI9533699.1"/>
    </source>
</evidence>
<gene>
    <name evidence="1" type="ORF">SPARVUS_LOCUS482694</name>
</gene>
<sequence length="53" mass="6068">MLLEIHSSMLFLERERPMLFTHRSLPCQCYSAIAGCQRGISFRDSVSDICSCQ</sequence>
<proteinExistence type="predicted"/>
<comment type="caution">
    <text evidence="1">The sequence shown here is derived from an EMBL/GenBank/DDBJ whole genome shotgun (WGS) entry which is preliminary data.</text>
</comment>